<feature type="transmembrane region" description="Helical" evidence="1">
    <location>
        <begin position="25"/>
        <end position="43"/>
    </location>
</feature>
<dbReference type="Proteomes" id="UP000036681">
    <property type="component" value="Unplaced"/>
</dbReference>
<protein>
    <submittedName>
        <fullName evidence="3">Uncharacterized protein</fullName>
    </submittedName>
</protein>
<sequence>MVSRIPVFFLKDSTIFLRIKNRINYLQILSALLFYWSGVYCQYNRCSLTWPERNRQYAQVSRRYIFEVFMFQIFPMCAAPLIIAFSLCWLLANSIFMQASYRNRYSYLVG</sequence>
<dbReference type="WBParaSite" id="ALUE_0001269801-mRNA-1">
    <property type="protein sequence ID" value="ALUE_0001269801-mRNA-1"/>
    <property type="gene ID" value="ALUE_0001269801"/>
</dbReference>
<feature type="transmembrane region" description="Helical" evidence="1">
    <location>
        <begin position="64"/>
        <end position="92"/>
    </location>
</feature>
<evidence type="ECO:0000313" key="2">
    <source>
        <dbReference type="Proteomes" id="UP000036681"/>
    </source>
</evidence>
<name>A0A0M3I6K2_ASCLU</name>
<keyword evidence="1" id="KW-1133">Transmembrane helix</keyword>
<keyword evidence="2" id="KW-1185">Reference proteome</keyword>
<keyword evidence="1" id="KW-0812">Transmembrane</keyword>
<evidence type="ECO:0000256" key="1">
    <source>
        <dbReference type="SAM" id="Phobius"/>
    </source>
</evidence>
<evidence type="ECO:0000313" key="3">
    <source>
        <dbReference type="WBParaSite" id="ALUE_0001269801-mRNA-1"/>
    </source>
</evidence>
<keyword evidence="1" id="KW-0472">Membrane</keyword>
<dbReference type="AlphaFoldDB" id="A0A0M3I6K2"/>
<reference evidence="3" key="1">
    <citation type="submission" date="2017-02" db="UniProtKB">
        <authorList>
            <consortium name="WormBaseParasite"/>
        </authorList>
    </citation>
    <scope>IDENTIFICATION</scope>
</reference>
<proteinExistence type="predicted"/>
<accession>A0A0M3I6K2</accession>
<organism evidence="2 3">
    <name type="scientific">Ascaris lumbricoides</name>
    <name type="common">Giant roundworm</name>
    <dbReference type="NCBI Taxonomy" id="6252"/>
    <lineage>
        <taxon>Eukaryota</taxon>
        <taxon>Metazoa</taxon>
        <taxon>Ecdysozoa</taxon>
        <taxon>Nematoda</taxon>
        <taxon>Chromadorea</taxon>
        <taxon>Rhabditida</taxon>
        <taxon>Spirurina</taxon>
        <taxon>Ascaridomorpha</taxon>
        <taxon>Ascaridoidea</taxon>
        <taxon>Ascarididae</taxon>
        <taxon>Ascaris</taxon>
    </lineage>
</organism>